<dbReference type="RefSeq" id="XP_023468736.1">
    <property type="nucleotide sequence ID" value="XM_023610676.1"/>
</dbReference>
<reference evidence="1 2" key="1">
    <citation type="journal article" date="2016" name="Proc. Natl. Acad. Sci. U.S.A.">
        <title>Lipid metabolic changes in an early divergent fungus govern the establishment of a mutualistic symbiosis with endobacteria.</title>
        <authorList>
            <person name="Lastovetsky O.A."/>
            <person name="Gaspar M.L."/>
            <person name="Mondo S.J."/>
            <person name="LaButti K.M."/>
            <person name="Sandor L."/>
            <person name="Grigoriev I.V."/>
            <person name="Henry S.A."/>
            <person name="Pawlowska T.E."/>
        </authorList>
    </citation>
    <scope>NUCLEOTIDE SEQUENCE [LARGE SCALE GENOMIC DNA]</scope>
    <source>
        <strain evidence="1 2">ATCC 52813</strain>
    </source>
</reference>
<organism evidence="1 2">
    <name type="scientific">Rhizopus microsporus ATCC 52813</name>
    <dbReference type="NCBI Taxonomy" id="1340429"/>
    <lineage>
        <taxon>Eukaryota</taxon>
        <taxon>Fungi</taxon>
        <taxon>Fungi incertae sedis</taxon>
        <taxon>Mucoromycota</taxon>
        <taxon>Mucoromycotina</taxon>
        <taxon>Mucoromycetes</taxon>
        <taxon>Mucorales</taxon>
        <taxon>Mucorineae</taxon>
        <taxon>Rhizopodaceae</taxon>
        <taxon>Rhizopus</taxon>
    </lineage>
</organism>
<protein>
    <submittedName>
        <fullName evidence="1">Uncharacterized protein</fullName>
    </submittedName>
</protein>
<accession>A0A2G4T1Z2</accession>
<dbReference type="AlphaFoldDB" id="A0A2G4T1Z2"/>
<name>A0A2G4T1Z2_RHIZD</name>
<dbReference type="EMBL" id="KZ303845">
    <property type="protein sequence ID" value="PHZ15028.1"/>
    <property type="molecule type" value="Genomic_DNA"/>
</dbReference>
<evidence type="ECO:0000313" key="1">
    <source>
        <dbReference type="EMBL" id="PHZ15028.1"/>
    </source>
</evidence>
<evidence type="ECO:0000313" key="2">
    <source>
        <dbReference type="Proteomes" id="UP000242254"/>
    </source>
</evidence>
<gene>
    <name evidence="1" type="ORF">RHIMIDRAFT_249921</name>
</gene>
<dbReference type="GeneID" id="35441666"/>
<dbReference type="STRING" id="1340429.A0A2G4T1Z2"/>
<sequence>MHSSVRGRTERTRIELMRILILLSLLITLTTALKINNKQALAQLIASQIRTRIQSDLVFKISASITQTMKTHVSVQLETSQGMAQIQQRHIDAIQTAAISGLEVRLSNALEAALGKVISLPKVMQLMPFMPKNRRQLRRVMTQAETLARSQIHEALPDIEKALHLYIDTHIETHIRHLALNIPGLMKLQVNVDINLSGSVKTIIKSMCQSLSCRILFKPFLL</sequence>
<keyword evidence="2" id="KW-1185">Reference proteome</keyword>
<dbReference type="Proteomes" id="UP000242254">
    <property type="component" value="Unassembled WGS sequence"/>
</dbReference>
<proteinExistence type="predicted"/>